<dbReference type="NCBIfam" id="TIGR02001">
    <property type="entry name" value="gcw_chp"/>
    <property type="match status" value="1"/>
</dbReference>
<gene>
    <name evidence="2" type="ORF">DJ533_04030</name>
</gene>
<keyword evidence="3" id="KW-1185">Reference proteome</keyword>
<dbReference type="STRING" id="1871111.GCA_001704615_02263"/>
<feature type="signal peptide" evidence="1">
    <location>
        <begin position="1"/>
        <end position="24"/>
    </location>
</feature>
<evidence type="ECO:0000313" key="3">
    <source>
        <dbReference type="Proteomes" id="UP000245977"/>
    </source>
</evidence>
<protein>
    <recommendedName>
        <fullName evidence="4">Porin</fullName>
    </recommendedName>
</protein>
<organism evidence="2 3">
    <name type="scientific">Acinetobacter defluvii</name>
    <dbReference type="NCBI Taxonomy" id="1871111"/>
    <lineage>
        <taxon>Bacteria</taxon>
        <taxon>Pseudomonadati</taxon>
        <taxon>Pseudomonadota</taxon>
        <taxon>Gammaproteobacteria</taxon>
        <taxon>Moraxellales</taxon>
        <taxon>Moraxellaceae</taxon>
        <taxon>Acinetobacter</taxon>
    </lineage>
</organism>
<evidence type="ECO:0000256" key="1">
    <source>
        <dbReference type="SAM" id="SignalP"/>
    </source>
</evidence>
<name>A0A2S2FA18_9GAMM</name>
<dbReference type="Proteomes" id="UP000245977">
    <property type="component" value="Chromosome"/>
</dbReference>
<feature type="chain" id="PRO_5015535634" description="Porin" evidence="1">
    <location>
        <begin position="25"/>
        <end position="256"/>
    </location>
</feature>
<accession>A0A2S2FA18</accession>
<reference evidence="2" key="1">
    <citation type="submission" date="2019-08" db="EMBL/GenBank/DDBJ databases">
        <title>The complete genome of Acinetobacter defluvii strain WCHAD010030.</title>
        <authorList>
            <person name="Hu Y."/>
            <person name="Qin J."/>
            <person name="Feng Y."/>
            <person name="Zong Z."/>
        </authorList>
    </citation>
    <scope>NUCLEOTIDE SEQUENCE</scope>
    <source>
        <strain evidence="2">WCHA30</strain>
    </source>
</reference>
<dbReference type="OrthoDB" id="9793561at2"/>
<dbReference type="KEGG" id="adv:DJ533_04030"/>
<proteinExistence type="predicted"/>
<dbReference type="EMBL" id="CP029397">
    <property type="protein sequence ID" value="AWL27816.1"/>
    <property type="molecule type" value="Genomic_DNA"/>
</dbReference>
<keyword evidence="1" id="KW-0732">Signal</keyword>
<evidence type="ECO:0008006" key="4">
    <source>
        <dbReference type="Google" id="ProtNLM"/>
    </source>
</evidence>
<dbReference type="Pfam" id="PF09694">
    <property type="entry name" value="Gcw_chp"/>
    <property type="match status" value="1"/>
</dbReference>
<dbReference type="InterPro" id="IPR010239">
    <property type="entry name" value="CHP02001"/>
</dbReference>
<evidence type="ECO:0000313" key="2">
    <source>
        <dbReference type="EMBL" id="AWL27816.1"/>
    </source>
</evidence>
<sequence>MTIFSFKNMMALPLLCFVSTSIYAENTALVTSNGILSGDFGAVSKYIYRGGVENDDVAFQAALEYAHKSGVSVGYWGSTLDYDATDENRTHGFEHDLYIAYGDEINADLSYNLQATAYIYQHGGTVYADAHKRKTTAFDVLGELAYKEFTFAASVLLADASFGNAGDMYLSAAYNHPLPKNFILNASVGGSVYNSGRDDEIVQTTKDFAFNEARIGLSKSLAESSVVASLDYILGGEDRLGEDFDNHVVFGLNYHF</sequence>
<dbReference type="AlphaFoldDB" id="A0A2S2FA18"/>